<dbReference type="AlphaFoldDB" id="A0A5C4SVC5"/>
<evidence type="ECO:0000313" key="2">
    <source>
        <dbReference type="EMBL" id="TNJ54254.1"/>
    </source>
</evidence>
<dbReference type="InterPro" id="IPR043519">
    <property type="entry name" value="NT_sf"/>
</dbReference>
<dbReference type="GO" id="GO:0016779">
    <property type="term" value="F:nucleotidyltransferase activity"/>
    <property type="evidence" value="ECO:0007669"/>
    <property type="project" value="InterPro"/>
</dbReference>
<reference evidence="2 3" key="1">
    <citation type="submission" date="2019-05" db="EMBL/GenBank/DDBJ databases">
        <title>We sequenced the genome of Paenibacillus hemerocallicola KCTC 33185 for further insight into its adaptation and study the phylogeny of Paenibacillus.</title>
        <authorList>
            <person name="Narsing Rao M.P."/>
        </authorList>
    </citation>
    <scope>NUCLEOTIDE SEQUENCE [LARGE SCALE GENOMIC DNA]</scope>
    <source>
        <strain evidence="2 3">KCTC 33185</strain>
    </source>
</reference>
<feature type="domain" description="Polymerase nucleotidyl transferase" evidence="1">
    <location>
        <begin position="23"/>
        <end position="49"/>
    </location>
</feature>
<dbReference type="Proteomes" id="UP000307943">
    <property type="component" value="Unassembled WGS sequence"/>
</dbReference>
<dbReference type="SUPFAM" id="SSF81301">
    <property type="entry name" value="Nucleotidyltransferase"/>
    <property type="match status" value="1"/>
</dbReference>
<keyword evidence="2" id="KW-0808">Transferase</keyword>
<name>A0A5C4SVC5_9BACL</name>
<evidence type="ECO:0000313" key="3">
    <source>
        <dbReference type="Proteomes" id="UP000307943"/>
    </source>
</evidence>
<accession>A0A5C4SVC5</accession>
<gene>
    <name evidence="2" type="ORF">FE784_40040</name>
</gene>
<dbReference type="Gene3D" id="3.30.460.10">
    <property type="entry name" value="Beta Polymerase, domain 2"/>
    <property type="match status" value="1"/>
</dbReference>
<dbReference type="Pfam" id="PF01909">
    <property type="entry name" value="NTP_transf_2"/>
    <property type="match status" value="1"/>
</dbReference>
<dbReference type="InterPro" id="IPR002934">
    <property type="entry name" value="Polymerase_NTP_transf_dom"/>
</dbReference>
<dbReference type="EMBL" id="VDCQ01000128">
    <property type="protein sequence ID" value="TNJ54254.1"/>
    <property type="molecule type" value="Genomic_DNA"/>
</dbReference>
<dbReference type="CDD" id="cd05403">
    <property type="entry name" value="NT_KNTase_like"/>
    <property type="match status" value="1"/>
</dbReference>
<sequence length="237" mass="26450">MKMPAVEAAKRFVSNHFPDCGIAILTGSTVRGEETPFSDLDIMIISGDVPAAYAEAHCEDGWMIEVLLHNRDTYKVFFQRDCSRGRPSLPHMVATGIVLIDDGTADGIRLEARQLLDAGPPAWNEQDVRRARFTITNHLLDLQGSLPPMDAIFAGHELANALHELVLRTNGHWASRGKRIPRALEEYDPGFSQRFAETFRLFYGAPHDASPVIRFADEVLDRYGGRLFEGYSTKPVV</sequence>
<keyword evidence="3" id="KW-1185">Reference proteome</keyword>
<protein>
    <submittedName>
        <fullName evidence="2">Nucleotidyltransferase domain-containing protein</fullName>
    </submittedName>
</protein>
<dbReference type="OrthoDB" id="43980at2"/>
<comment type="caution">
    <text evidence="2">The sequence shown here is derived from an EMBL/GenBank/DDBJ whole genome shotgun (WGS) entry which is preliminary data.</text>
</comment>
<proteinExistence type="predicted"/>
<organism evidence="2 3">
    <name type="scientific">Paenibacillus hemerocallicola</name>
    <dbReference type="NCBI Taxonomy" id="1172614"/>
    <lineage>
        <taxon>Bacteria</taxon>
        <taxon>Bacillati</taxon>
        <taxon>Bacillota</taxon>
        <taxon>Bacilli</taxon>
        <taxon>Bacillales</taxon>
        <taxon>Paenibacillaceae</taxon>
        <taxon>Paenibacillus</taxon>
    </lineage>
</organism>
<evidence type="ECO:0000259" key="1">
    <source>
        <dbReference type="Pfam" id="PF01909"/>
    </source>
</evidence>